<keyword evidence="3" id="KW-1185">Reference proteome</keyword>
<feature type="chain" id="PRO_5032912729" description="MORN repeat-containing protein" evidence="1">
    <location>
        <begin position="25"/>
        <end position="338"/>
    </location>
</feature>
<keyword evidence="1" id="KW-0732">Signal</keyword>
<evidence type="ECO:0000313" key="3">
    <source>
        <dbReference type="Proteomes" id="UP000559987"/>
    </source>
</evidence>
<evidence type="ECO:0000256" key="1">
    <source>
        <dbReference type="SAM" id="SignalP"/>
    </source>
</evidence>
<dbReference type="RefSeq" id="WP_183909382.1">
    <property type="nucleotide sequence ID" value="NZ_JACHXZ010000002.1"/>
</dbReference>
<feature type="signal peptide" evidence="1">
    <location>
        <begin position="1"/>
        <end position="24"/>
    </location>
</feature>
<protein>
    <recommendedName>
        <fullName evidence="4">MORN repeat-containing protein</fullName>
    </recommendedName>
</protein>
<gene>
    <name evidence="2" type="ORF">FHS30_001211</name>
</gene>
<dbReference type="EMBL" id="JACHXZ010000002">
    <property type="protein sequence ID" value="MBB3168027.1"/>
    <property type="molecule type" value="Genomic_DNA"/>
</dbReference>
<comment type="caution">
    <text evidence="2">The sequence shown here is derived from an EMBL/GenBank/DDBJ whole genome shotgun (WGS) entry which is preliminary data.</text>
</comment>
<proteinExistence type="predicted"/>
<dbReference type="Proteomes" id="UP000559987">
    <property type="component" value="Unassembled WGS sequence"/>
</dbReference>
<dbReference type="AlphaFoldDB" id="A0A839URJ5"/>
<accession>A0A839URJ5</accession>
<name>A0A839URJ5_9GAMM</name>
<reference evidence="2 3" key="1">
    <citation type="submission" date="2020-08" db="EMBL/GenBank/DDBJ databases">
        <title>Genomic Encyclopedia of Type Strains, Phase III (KMG-III): the genomes of soil and plant-associated and newly described type strains.</title>
        <authorList>
            <person name="Whitman W."/>
        </authorList>
    </citation>
    <scope>NUCLEOTIDE SEQUENCE [LARGE SCALE GENOMIC DNA]</scope>
    <source>
        <strain evidence="2 3">CECT 8571</strain>
    </source>
</reference>
<sequence length="338" mass="37986">MQARKIMAFVFLAFTPLAVPKVIAAVDPLQGRFVESWEVVTNARHGIPNRDYLVASAPNTTSLQQGWNDQHDNKKKHGLQYYVANQNTSVEYFWQGERQSTASYRNGKPDGWFSVFQQGKKHGLQHYFSGATLSVEGYEHGQRRWAGNWEQGHPGGWFNHFVDNKKHGRQIYVGDRNDWSFEDYVNGQKHGWSGAMKGDVRDGWFYRFHLGKQVERAYYVLGVLKNQEVLAANGQWHSSQAGSSTIDDALIWGATTAGERTNVESSRRVGFSNIAVPTLPVVPGVMAQPTTKPVPSDATLPETNLQPMRFSEMCDFPHGVVSCKRIRLGQQPEQSGGD</sequence>
<organism evidence="2 3">
    <name type="scientific">Simiduia aestuariiviva</name>
    <dbReference type="NCBI Taxonomy" id="1510459"/>
    <lineage>
        <taxon>Bacteria</taxon>
        <taxon>Pseudomonadati</taxon>
        <taxon>Pseudomonadota</taxon>
        <taxon>Gammaproteobacteria</taxon>
        <taxon>Cellvibrionales</taxon>
        <taxon>Cellvibrionaceae</taxon>
        <taxon>Simiduia</taxon>
    </lineage>
</organism>
<evidence type="ECO:0000313" key="2">
    <source>
        <dbReference type="EMBL" id="MBB3168027.1"/>
    </source>
</evidence>
<evidence type="ECO:0008006" key="4">
    <source>
        <dbReference type="Google" id="ProtNLM"/>
    </source>
</evidence>